<keyword evidence="2" id="KW-0472">Membrane</keyword>
<name>A0ABR1RXL6_9PEZI</name>
<dbReference type="InterPro" id="IPR000719">
    <property type="entry name" value="Prot_kinase_dom"/>
</dbReference>
<dbReference type="EMBL" id="JAQQWK010000012">
    <property type="protein sequence ID" value="KAK8022660.1"/>
    <property type="molecule type" value="Genomic_DNA"/>
</dbReference>
<proteinExistence type="predicted"/>
<gene>
    <name evidence="4" type="ORF">PG993_013427</name>
</gene>
<sequence>MQLQDGVLDKISVEEMRIEILGVPDMTRILLRCGEPSPFSPKFSYSSLDWTTMARFVSDRIAIVDFGEAYLTTNHKKKHFGIPGDYGAPEILLGGVDKGAGTDIYALGQTLMDFRTRDSFIWSDATYQKFINFEMNMGPCPPPYRELAQERFGSVDKESAGDSAEMNETSEDTTSVQKYVRYNPESKFNSWTIEVNLERSGLSPEEVVSFSDLLHKLFQWQPEDRWTTDRILTHRWFSEEHKPAKDALRHAESSYAGLISPVQTSSSSDTLEDTEEPVEAKNESDGNNSSIEEEGKGPDTALEPEVSQTIDLDSHGNLGTSYQARMWSWLQWSTLFFYLAGVLSVIVYFAAHALAIHPDFHESMQVSSGLESVAPLRTVVQHVIVILVLQ</sequence>
<keyword evidence="5" id="KW-1185">Reference proteome</keyword>
<keyword evidence="2" id="KW-0812">Transmembrane</keyword>
<dbReference type="SUPFAM" id="SSF56112">
    <property type="entry name" value="Protein kinase-like (PK-like)"/>
    <property type="match status" value="1"/>
</dbReference>
<feature type="region of interest" description="Disordered" evidence="1">
    <location>
        <begin position="155"/>
        <end position="176"/>
    </location>
</feature>
<evidence type="ECO:0000313" key="4">
    <source>
        <dbReference type="EMBL" id="KAK8022660.1"/>
    </source>
</evidence>
<evidence type="ECO:0000259" key="3">
    <source>
        <dbReference type="PROSITE" id="PS50011"/>
    </source>
</evidence>
<dbReference type="Proteomes" id="UP001444661">
    <property type="component" value="Unassembled WGS sequence"/>
</dbReference>
<dbReference type="PROSITE" id="PS50011">
    <property type="entry name" value="PROTEIN_KINASE_DOM"/>
    <property type="match status" value="1"/>
</dbReference>
<dbReference type="Pfam" id="PF00069">
    <property type="entry name" value="Pkinase"/>
    <property type="match status" value="1"/>
</dbReference>
<evidence type="ECO:0000256" key="1">
    <source>
        <dbReference type="SAM" id="MobiDB-lite"/>
    </source>
</evidence>
<comment type="caution">
    <text evidence="4">The sequence shown here is derived from an EMBL/GenBank/DDBJ whole genome shotgun (WGS) entry which is preliminary data.</text>
</comment>
<evidence type="ECO:0000313" key="5">
    <source>
        <dbReference type="Proteomes" id="UP001444661"/>
    </source>
</evidence>
<feature type="domain" description="Protein kinase" evidence="3">
    <location>
        <begin position="1"/>
        <end position="237"/>
    </location>
</feature>
<accession>A0ABR1RXL6</accession>
<dbReference type="InterPro" id="IPR011009">
    <property type="entry name" value="Kinase-like_dom_sf"/>
</dbReference>
<evidence type="ECO:0000256" key="2">
    <source>
        <dbReference type="SAM" id="Phobius"/>
    </source>
</evidence>
<reference evidence="4 5" key="1">
    <citation type="submission" date="2023-01" db="EMBL/GenBank/DDBJ databases">
        <title>Analysis of 21 Apiospora genomes using comparative genomics revels a genus with tremendous synthesis potential of carbohydrate active enzymes and secondary metabolites.</title>
        <authorList>
            <person name="Sorensen T."/>
        </authorList>
    </citation>
    <scope>NUCLEOTIDE SEQUENCE [LARGE SCALE GENOMIC DNA]</scope>
    <source>
        <strain evidence="4 5">CBS 33761</strain>
    </source>
</reference>
<feature type="transmembrane region" description="Helical" evidence="2">
    <location>
        <begin position="335"/>
        <end position="356"/>
    </location>
</feature>
<organism evidence="4 5">
    <name type="scientific">Apiospora rasikravindrae</name>
    <dbReference type="NCBI Taxonomy" id="990691"/>
    <lineage>
        <taxon>Eukaryota</taxon>
        <taxon>Fungi</taxon>
        <taxon>Dikarya</taxon>
        <taxon>Ascomycota</taxon>
        <taxon>Pezizomycotina</taxon>
        <taxon>Sordariomycetes</taxon>
        <taxon>Xylariomycetidae</taxon>
        <taxon>Amphisphaeriales</taxon>
        <taxon>Apiosporaceae</taxon>
        <taxon>Apiospora</taxon>
    </lineage>
</organism>
<dbReference type="Gene3D" id="1.10.510.10">
    <property type="entry name" value="Transferase(Phosphotransferase) domain 1"/>
    <property type="match status" value="1"/>
</dbReference>
<keyword evidence="2" id="KW-1133">Transmembrane helix</keyword>
<protein>
    <recommendedName>
        <fullName evidence="3">Protein kinase domain-containing protein</fullName>
    </recommendedName>
</protein>
<feature type="region of interest" description="Disordered" evidence="1">
    <location>
        <begin position="259"/>
        <end position="302"/>
    </location>
</feature>